<organism evidence="2 3">
    <name type="scientific">Paraburkholderia hospita</name>
    <dbReference type="NCBI Taxonomy" id="169430"/>
    <lineage>
        <taxon>Bacteria</taxon>
        <taxon>Pseudomonadati</taxon>
        <taxon>Pseudomonadota</taxon>
        <taxon>Betaproteobacteria</taxon>
        <taxon>Burkholderiales</taxon>
        <taxon>Burkholderiaceae</taxon>
        <taxon>Paraburkholderia</taxon>
    </lineage>
</organism>
<proteinExistence type="predicted"/>
<reference evidence="2 3" key="1">
    <citation type="journal article" date="2012" name="J. Bacteriol.">
        <title>Draft Genome Sequence of the Soil Bacterium Burkholderia terrae Strain BS001, Which Interacts with Fungal Surface Structures.</title>
        <authorList>
            <person name="Nazir R."/>
            <person name="Hansen M.A."/>
            <person name="Sorensen S."/>
            <person name="van Elsas J.D."/>
        </authorList>
    </citation>
    <scope>NUCLEOTIDE SEQUENCE [LARGE SCALE GENOMIC DNA]</scope>
    <source>
        <strain evidence="2 3">BS001</strain>
    </source>
</reference>
<evidence type="ECO:0000313" key="2">
    <source>
        <dbReference type="EMBL" id="EIM96653.1"/>
    </source>
</evidence>
<sequence length="146" mass="16546">MRTTDTRRIRAGQRASAERIHLCIDDPLAIPPGHDSVRQFRHCFGSSASEQHCKLGFKFFALREGFLLKHGLHGQTTASLRHVYCGTAKHINLFKESVMATHPTEQRTPDDRTENAVDEGVEDRQVSRKRRTCDGRCDAYPKDVGK</sequence>
<dbReference type="Proteomes" id="UP000004980">
    <property type="component" value="Unassembled WGS sequence"/>
</dbReference>
<gene>
    <name evidence="2" type="ORF">WQE_33031</name>
</gene>
<comment type="caution">
    <text evidence="2">The sequence shown here is derived from an EMBL/GenBank/DDBJ whole genome shotgun (WGS) entry which is preliminary data.</text>
</comment>
<keyword evidence="3" id="KW-1185">Reference proteome</keyword>
<feature type="compositionally biased region" description="Basic and acidic residues" evidence="1">
    <location>
        <begin position="122"/>
        <end position="131"/>
    </location>
</feature>
<accession>A0ABP2PFU6</accession>
<evidence type="ECO:0000313" key="3">
    <source>
        <dbReference type="Proteomes" id="UP000004980"/>
    </source>
</evidence>
<dbReference type="EMBL" id="AKAU01000186">
    <property type="protein sequence ID" value="EIM96653.1"/>
    <property type="molecule type" value="Genomic_DNA"/>
</dbReference>
<name>A0ABP2PFU6_9BURK</name>
<feature type="compositionally biased region" description="Basic and acidic residues" evidence="1">
    <location>
        <begin position="104"/>
        <end position="115"/>
    </location>
</feature>
<feature type="region of interest" description="Disordered" evidence="1">
    <location>
        <begin position="99"/>
        <end position="131"/>
    </location>
</feature>
<protein>
    <submittedName>
        <fullName evidence="2">Uncharacterized protein</fullName>
    </submittedName>
</protein>
<evidence type="ECO:0000256" key="1">
    <source>
        <dbReference type="SAM" id="MobiDB-lite"/>
    </source>
</evidence>